<dbReference type="Proteomes" id="UP000002058">
    <property type="component" value="Unassembled WGS sequence"/>
</dbReference>
<dbReference type="STRING" id="336963.C4JLC4"/>
<dbReference type="PANTHER" id="PTHR33321:SF12">
    <property type="entry name" value="PLANT BASIC SECRETORY PROTEIN (BSP) FAMILY PROTEIN"/>
    <property type="match status" value="1"/>
</dbReference>
<name>C4JLC4_UNCRE</name>
<dbReference type="OMA" id="EWIEDIW"/>
<dbReference type="EMBL" id="CH476616">
    <property type="protein sequence ID" value="EEP78786.1"/>
    <property type="molecule type" value="Genomic_DNA"/>
</dbReference>
<sequence length="241" mass="26576">MSTPSPVPREIKGQQAPPALRAKDNGVSSQLARPSPKLRLHLQDITHKSTKIFLDSISDPQAVVESALSDIVEYLYTSPEASRKVHFKPSLPDTRSVTFILRDFSGVAYTTSLDIDSDHKEIHFSLSHIARAASGDPRHEIIGVLTHELVHCYQHTTPPDGSAPYPPSGLVEGIADFVRLKAGLAPPHWSRPRNSTDLPDSWDRGYQHTAFFLEWIEDIWVGIGAVGMGEPSRHPTPRLSG</sequence>
<dbReference type="VEuPathDB" id="FungiDB:UREG_03632"/>
<organism evidence="2 3">
    <name type="scientific">Uncinocarpus reesii (strain UAMH 1704)</name>
    <dbReference type="NCBI Taxonomy" id="336963"/>
    <lineage>
        <taxon>Eukaryota</taxon>
        <taxon>Fungi</taxon>
        <taxon>Dikarya</taxon>
        <taxon>Ascomycota</taxon>
        <taxon>Pezizomycotina</taxon>
        <taxon>Eurotiomycetes</taxon>
        <taxon>Eurotiomycetidae</taxon>
        <taxon>Onygenales</taxon>
        <taxon>Onygenaceae</taxon>
        <taxon>Uncinocarpus</taxon>
    </lineage>
</organism>
<accession>C4JLC4</accession>
<evidence type="ECO:0000313" key="3">
    <source>
        <dbReference type="Proteomes" id="UP000002058"/>
    </source>
</evidence>
<dbReference type="PANTHER" id="PTHR33321">
    <property type="match status" value="1"/>
</dbReference>
<dbReference type="InterPro" id="IPR007541">
    <property type="entry name" value="Uncharacterised_BSP"/>
</dbReference>
<dbReference type="Pfam" id="PF04450">
    <property type="entry name" value="BSP"/>
    <property type="match status" value="1"/>
</dbReference>
<dbReference type="AlphaFoldDB" id="C4JLC4"/>
<evidence type="ECO:0000313" key="2">
    <source>
        <dbReference type="EMBL" id="EEP78786.1"/>
    </source>
</evidence>
<gene>
    <name evidence="2" type="ORF">UREG_03632</name>
</gene>
<dbReference type="OrthoDB" id="891726at2759"/>
<dbReference type="InParanoid" id="C4JLC4"/>
<keyword evidence="3" id="KW-1185">Reference proteome</keyword>
<dbReference type="GeneID" id="8443765"/>
<dbReference type="HOGENOM" id="CLU_062644_0_1_1"/>
<evidence type="ECO:0000256" key="1">
    <source>
        <dbReference type="SAM" id="MobiDB-lite"/>
    </source>
</evidence>
<feature type="region of interest" description="Disordered" evidence="1">
    <location>
        <begin position="1"/>
        <end position="33"/>
    </location>
</feature>
<reference evidence="3" key="1">
    <citation type="journal article" date="2009" name="Genome Res.">
        <title>Comparative genomic analyses of the human fungal pathogens Coccidioides and their relatives.</title>
        <authorList>
            <person name="Sharpton T.J."/>
            <person name="Stajich J.E."/>
            <person name="Rounsley S.D."/>
            <person name="Gardner M.J."/>
            <person name="Wortman J.R."/>
            <person name="Jordar V.S."/>
            <person name="Maiti R."/>
            <person name="Kodira C.D."/>
            <person name="Neafsey D.E."/>
            <person name="Zeng Q."/>
            <person name="Hung C.-Y."/>
            <person name="McMahan C."/>
            <person name="Muszewska A."/>
            <person name="Grynberg M."/>
            <person name="Mandel M.A."/>
            <person name="Kellner E.M."/>
            <person name="Barker B.M."/>
            <person name="Galgiani J.N."/>
            <person name="Orbach M.J."/>
            <person name="Kirkland T.N."/>
            <person name="Cole G.T."/>
            <person name="Henn M.R."/>
            <person name="Birren B.W."/>
            <person name="Taylor J.W."/>
        </authorList>
    </citation>
    <scope>NUCLEOTIDE SEQUENCE [LARGE SCALE GENOMIC DNA]</scope>
    <source>
        <strain evidence="3">UAMH 1704</strain>
    </source>
</reference>
<dbReference type="KEGG" id="ure:UREG_03632"/>
<dbReference type="eggNOG" id="ENOG502QURC">
    <property type="taxonomic scope" value="Eukaryota"/>
</dbReference>
<evidence type="ECO:0008006" key="4">
    <source>
        <dbReference type="Google" id="ProtNLM"/>
    </source>
</evidence>
<protein>
    <recommendedName>
        <fullName evidence="4">PBSP domain-containing protein</fullName>
    </recommendedName>
</protein>
<proteinExistence type="predicted"/>
<dbReference type="RefSeq" id="XP_002544115.1">
    <property type="nucleotide sequence ID" value="XM_002544069.1"/>
</dbReference>